<gene>
    <name evidence="1" type="ORF">F8568_040890</name>
</gene>
<keyword evidence="2" id="KW-1185">Reference proteome</keyword>
<dbReference type="RefSeq" id="WP_151599265.1">
    <property type="nucleotide sequence ID" value="NZ_WBMS02000054.1"/>
</dbReference>
<protein>
    <recommendedName>
        <fullName evidence="3">Glyoxalase-like domain-containing protein</fullName>
    </recommendedName>
</protein>
<accession>A0A6I4MNP6</accession>
<comment type="caution">
    <text evidence="1">The sequence shown here is derived from an EMBL/GenBank/DDBJ whole genome shotgun (WGS) entry which is preliminary data.</text>
</comment>
<dbReference type="EMBL" id="WBMS02000054">
    <property type="protein sequence ID" value="MWA06600.1"/>
    <property type="molecule type" value="Genomic_DNA"/>
</dbReference>
<evidence type="ECO:0000313" key="1">
    <source>
        <dbReference type="EMBL" id="MWA06600.1"/>
    </source>
</evidence>
<proteinExistence type="predicted"/>
<sequence length="90" mass="9818">MIWLDARDRLAARVREALERSCPGSRTASSCYVHVGDADALYRAWSEVGVPADPATGSRLVPPVDTDYRMREFALVDRSGNLVRVGSPVG</sequence>
<evidence type="ECO:0000313" key="2">
    <source>
        <dbReference type="Proteomes" id="UP000462055"/>
    </source>
</evidence>
<dbReference type="AlphaFoldDB" id="A0A6I4MNP6"/>
<dbReference type="Gene3D" id="3.10.180.10">
    <property type="entry name" value="2,3-Dihydroxybiphenyl 1,2-Dioxygenase, domain 1"/>
    <property type="match status" value="1"/>
</dbReference>
<evidence type="ECO:0008006" key="3">
    <source>
        <dbReference type="Google" id="ProtNLM"/>
    </source>
</evidence>
<organism evidence="1 2">
    <name type="scientific">Actinomadura physcomitrii</name>
    <dbReference type="NCBI Taxonomy" id="2650748"/>
    <lineage>
        <taxon>Bacteria</taxon>
        <taxon>Bacillati</taxon>
        <taxon>Actinomycetota</taxon>
        <taxon>Actinomycetes</taxon>
        <taxon>Streptosporangiales</taxon>
        <taxon>Thermomonosporaceae</taxon>
        <taxon>Actinomadura</taxon>
    </lineage>
</organism>
<dbReference type="SUPFAM" id="SSF54593">
    <property type="entry name" value="Glyoxalase/Bleomycin resistance protein/Dihydroxybiphenyl dioxygenase"/>
    <property type="match status" value="1"/>
</dbReference>
<dbReference type="InterPro" id="IPR029068">
    <property type="entry name" value="Glyas_Bleomycin-R_OHBP_Dase"/>
</dbReference>
<name>A0A6I4MNP6_9ACTN</name>
<reference evidence="1" key="1">
    <citation type="submission" date="2019-12" db="EMBL/GenBank/DDBJ databases">
        <title>Actinomadura physcomitrii sp. nov., a novel actinomycete isolated from moss [Physcomitrium sphaericum (Ludw) Fuernr].</title>
        <authorList>
            <person name="Zhuang X."/>
        </authorList>
    </citation>
    <scope>NUCLEOTIDE SEQUENCE [LARGE SCALE GENOMIC DNA]</scope>
    <source>
        <strain evidence="1">LD22</strain>
    </source>
</reference>
<dbReference type="Proteomes" id="UP000462055">
    <property type="component" value="Unassembled WGS sequence"/>
</dbReference>